<gene>
    <name evidence="3" type="ORF">ABLG96_07780</name>
</gene>
<evidence type="ECO:0000256" key="1">
    <source>
        <dbReference type="SAM" id="MobiDB-lite"/>
    </source>
</evidence>
<name>A0AAU8DUQ5_9ACTN</name>
<proteinExistence type="predicted"/>
<organism evidence="3">
    <name type="scientific">Nakamurella sp. A5-74</name>
    <dbReference type="NCBI Taxonomy" id="3158264"/>
    <lineage>
        <taxon>Bacteria</taxon>
        <taxon>Bacillati</taxon>
        <taxon>Actinomycetota</taxon>
        <taxon>Actinomycetes</taxon>
        <taxon>Nakamurellales</taxon>
        <taxon>Nakamurellaceae</taxon>
        <taxon>Nakamurella</taxon>
    </lineage>
</organism>
<feature type="region of interest" description="Disordered" evidence="1">
    <location>
        <begin position="1"/>
        <end position="22"/>
    </location>
</feature>
<feature type="compositionally biased region" description="Basic and acidic residues" evidence="1">
    <location>
        <begin position="12"/>
        <end position="22"/>
    </location>
</feature>
<sequence length="171" mass="18049">MDRLRSVFGPPDDDRCAPPADRARRDSGRAILEVIFGAVLLLIPTVYILITVFKFQAATFAVTQAARDVGRVISINFPSGSLSQAQQVAEVALADQQLSARNVVIRFTEPGASCDAGSTTLPPLRAGSRFDVCVTTVVDLPGLPSVIGGSRNTVTGVYSLAINEFVEGAQG</sequence>
<dbReference type="AlphaFoldDB" id="A0AAU8DUQ5"/>
<evidence type="ECO:0000313" key="3">
    <source>
        <dbReference type="EMBL" id="XCG65183.1"/>
    </source>
</evidence>
<keyword evidence="2" id="KW-0472">Membrane</keyword>
<evidence type="ECO:0008006" key="4">
    <source>
        <dbReference type="Google" id="ProtNLM"/>
    </source>
</evidence>
<dbReference type="RefSeq" id="WP_353650793.1">
    <property type="nucleotide sequence ID" value="NZ_CP159218.1"/>
</dbReference>
<protein>
    <recommendedName>
        <fullName evidence="4">Pilus assembly protein</fullName>
    </recommendedName>
</protein>
<keyword evidence="2" id="KW-0812">Transmembrane</keyword>
<dbReference type="EMBL" id="CP159218">
    <property type="protein sequence ID" value="XCG65183.1"/>
    <property type="molecule type" value="Genomic_DNA"/>
</dbReference>
<feature type="transmembrane region" description="Helical" evidence="2">
    <location>
        <begin position="30"/>
        <end position="50"/>
    </location>
</feature>
<evidence type="ECO:0000256" key="2">
    <source>
        <dbReference type="SAM" id="Phobius"/>
    </source>
</evidence>
<keyword evidence="2" id="KW-1133">Transmembrane helix</keyword>
<reference evidence="3" key="1">
    <citation type="submission" date="2024-05" db="EMBL/GenBank/DDBJ databases">
        <authorList>
            <person name="Cai S.Y."/>
            <person name="Jin L.M."/>
            <person name="Li H.R."/>
        </authorList>
    </citation>
    <scope>NUCLEOTIDE SEQUENCE</scope>
    <source>
        <strain evidence="3">A5-74</strain>
    </source>
</reference>
<accession>A0AAU8DUQ5</accession>